<feature type="region of interest" description="Disordered" evidence="4">
    <location>
        <begin position="1"/>
        <end position="21"/>
    </location>
</feature>
<keyword evidence="5" id="KW-0812">Transmembrane</keyword>
<comment type="similarity">
    <text evidence="2">Belongs to the band 7/mec-2 family.</text>
</comment>
<dbReference type="FunFam" id="3.30.479.30:FF:000002">
    <property type="entry name" value="band 7 protein AGAP004871"/>
    <property type="match status" value="1"/>
</dbReference>
<dbReference type="Proteomes" id="UP000663848">
    <property type="component" value="Unassembled WGS sequence"/>
</dbReference>
<dbReference type="PROSITE" id="PS01270">
    <property type="entry name" value="BAND_7"/>
    <property type="match status" value="1"/>
</dbReference>
<sequence>MMPKERFRSTVHPQSDRQNPEADLGKCGRILVVLSYVLCVLTFPFSLFVSIKVVKEYERTVIMRLGRTLTRFSVEAKGPGLLFVLPSIDSLTKVDLRTVTFDVAAQEILTRDSVTVSVDAVVYFRMFNPIISVTNVANARYATQLLAATTLRNIGTNTLQEILSDRENIAHLMQTRLDEGTDPWGLKVERVEIKDVRLPVSMQRSMAAEAEATRIIARAGVIAAEGEQKGSRSLKEAADIISQSPTALHLRYLQTLTHISAEKNSTIVFPIPRFDFQATSQSNFDTICQIYISQTIDQLLPFVSMLTERAPGVVDRFLTHASLLNRFTYSQPLSVCNRRSGALAIQLIDDFQDLPNFMQLTVKPFFLLKELISLLVYLLAAFGALKSLNTATYRLNLLVIAVEYRTCVIDLVDKMSNLQALTVLCRDDQWDVQTLLGDDEFVHWFQQHLPTSCTITRYPQCEIIGIWIRYSMTFRL</sequence>
<gene>
    <name evidence="7" type="ORF">QYT958_LOCUS478</name>
    <name evidence="8" type="ORF">TOA249_LOCUS20333</name>
</gene>
<comment type="caution">
    <text evidence="7">The sequence shown here is derived from an EMBL/GenBank/DDBJ whole genome shotgun (WGS) entry which is preliminary data.</text>
</comment>
<dbReference type="Pfam" id="PF01145">
    <property type="entry name" value="Band_7"/>
    <property type="match status" value="1"/>
</dbReference>
<dbReference type="EMBL" id="CAJOBS010001659">
    <property type="protein sequence ID" value="CAF4750490.1"/>
    <property type="molecule type" value="Genomic_DNA"/>
</dbReference>
<dbReference type="PRINTS" id="PR00721">
    <property type="entry name" value="STOMATIN"/>
</dbReference>
<evidence type="ECO:0000256" key="2">
    <source>
        <dbReference type="ARBA" id="ARBA00008164"/>
    </source>
</evidence>
<comment type="subcellular location">
    <subcellularLocation>
        <location evidence="1">Membrane</location>
    </subcellularLocation>
</comment>
<dbReference type="InterPro" id="IPR018080">
    <property type="entry name" value="Band_7/stomatin-like_CS"/>
</dbReference>
<dbReference type="SUPFAM" id="SSF117892">
    <property type="entry name" value="Band 7/SPFH domain"/>
    <property type="match status" value="1"/>
</dbReference>
<evidence type="ECO:0000313" key="8">
    <source>
        <dbReference type="EMBL" id="CAF4750490.1"/>
    </source>
</evidence>
<proteinExistence type="inferred from homology"/>
<dbReference type="Proteomes" id="UP000663838">
    <property type="component" value="Unassembled WGS sequence"/>
</dbReference>
<dbReference type="InterPro" id="IPR001107">
    <property type="entry name" value="Band_7"/>
</dbReference>
<dbReference type="AlphaFoldDB" id="A0A820S5E4"/>
<evidence type="ECO:0000259" key="6">
    <source>
        <dbReference type="SMART" id="SM00244"/>
    </source>
</evidence>
<dbReference type="EMBL" id="CAJOBR010000021">
    <property type="protein sequence ID" value="CAF4448718.1"/>
    <property type="molecule type" value="Genomic_DNA"/>
</dbReference>
<name>A0A820S5E4_9BILA</name>
<dbReference type="PANTHER" id="PTHR10264">
    <property type="entry name" value="BAND 7 PROTEIN-RELATED"/>
    <property type="match status" value="1"/>
</dbReference>
<dbReference type="SMART" id="SM00244">
    <property type="entry name" value="PHB"/>
    <property type="match status" value="1"/>
</dbReference>
<feature type="transmembrane region" description="Helical" evidence="5">
    <location>
        <begin position="30"/>
        <end position="54"/>
    </location>
</feature>
<evidence type="ECO:0000256" key="3">
    <source>
        <dbReference type="ARBA" id="ARBA00023136"/>
    </source>
</evidence>
<protein>
    <recommendedName>
        <fullName evidence="6">Band 7 domain-containing protein</fullName>
    </recommendedName>
</protein>
<dbReference type="Gene3D" id="6.10.250.2090">
    <property type="match status" value="1"/>
</dbReference>
<evidence type="ECO:0000313" key="9">
    <source>
        <dbReference type="Proteomes" id="UP000663848"/>
    </source>
</evidence>
<evidence type="ECO:0000256" key="5">
    <source>
        <dbReference type="SAM" id="Phobius"/>
    </source>
</evidence>
<evidence type="ECO:0000256" key="4">
    <source>
        <dbReference type="SAM" id="MobiDB-lite"/>
    </source>
</evidence>
<dbReference type="InterPro" id="IPR001972">
    <property type="entry name" value="Stomatin_HflK_fam"/>
</dbReference>
<evidence type="ECO:0000256" key="1">
    <source>
        <dbReference type="ARBA" id="ARBA00004370"/>
    </source>
</evidence>
<feature type="domain" description="Band 7" evidence="6">
    <location>
        <begin position="49"/>
        <end position="210"/>
    </location>
</feature>
<accession>A0A820S5E4</accession>
<dbReference type="Gene3D" id="3.30.479.30">
    <property type="entry name" value="Band 7 domain"/>
    <property type="match status" value="1"/>
</dbReference>
<reference evidence="7" key="1">
    <citation type="submission" date="2021-02" db="EMBL/GenBank/DDBJ databases">
        <authorList>
            <person name="Nowell W R."/>
        </authorList>
    </citation>
    <scope>NUCLEOTIDE SEQUENCE</scope>
</reference>
<organism evidence="7 9">
    <name type="scientific">Rotaria socialis</name>
    <dbReference type="NCBI Taxonomy" id="392032"/>
    <lineage>
        <taxon>Eukaryota</taxon>
        <taxon>Metazoa</taxon>
        <taxon>Spiralia</taxon>
        <taxon>Gnathifera</taxon>
        <taxon>Rotifera</taxon>
        <taxon>Eurotatoria</taxon>
        <taxon>Bdelloidea</taxon>
        <taxon>Philodinida</taxon>
        <taxon>Philodinidae</taxon>
        <taxon>Rotaria</taxon>
    </lineage>
</organism>
<dbReference type="GO" id="GO:0005886">
    <property type="term" value="C:plasma membrane"/>
    <property type="evidence" value="ECO:0007669"/>
    <property type="project" value="InterPro"/>
</dbReference>
<dbReference type="InterPro" id="IPR036013">
    <property type="entry name" value="Band_7/SPFH_dom_sf"/>
</dbReference>
<dbReference type="InterPro" id="IPR043202">
    <property type="entry name" value="Band-7_stomatin-like"/>
</dbReference>
<dbReference type="PANTHER" id="PTHR10264:SF19">
    <property type="entry name" value="AT06885P-RELATED"/>
    <property type="match status" value="1"/>
</dbReference>
<keyword evidence="5" id="KW-1133">Transmembrane helix</keyword>
<keyword evidence="3 5" id="KW-0472">Membrane</keyword>
<evidence type="ECO:0000313" key="7">
    <source>
        <dbReference type="EMBL" id="CAF4448718.1"/>
    </source>
</evidence>